<evidence type="ECO:0000256" key="1">
    <source>
        <dbReference type="ARBA" id="ARBA00007521"/>
    </source>
</evidence>
<comment type="similarity">
    <text evidence="1">Belongs to the PemK/MazF family.</text>
</comment>
<dbReference type="OrthoDB" id="1957237at2"/>
<dbReference type="EMBL" id="FM204883">
    <property type="protein sequence ID" value="CAW92099.1"/>
    <property type="molecule type" value="Genomic_DNA"/>
</dbReference>
<sequence>MGKIDKAARKFKFVSNSKISKFRFLPDWVLSEATYFEKEVIEPSQNHKIYKRGALVFVDFGVNVGSELSGHHFAIVLNKKDSFKNGVLTVIPVSSKGNKFSVKLDGFISQKSKEYLDKTLAQKQEGFYRYRAERIKKHNGKSKTHDELMQYEKQKWVYFKIAEEIKEVAKAYEKYNKVSYAKCLDIRTISKNRIMEINRFDPIGKIRVSDDTLTKIDKMIINNFIHTI</sequence>
<dbReference type="Pfam" id="PF02452">
    <property type="entry name" value="PemK_toxin"/>
    <property type="match status" value="1"/>
</dbReference>
<dbReference type="KEGG" id="seu:SEQ_0134"/>
<dbReference type="AlphaFoldDB" id="C0MBW8"/>
<dbReference type="Gene3D" id="2.30.30.110">
    <property type="match status" value="1"/>
</dbReference>
<proteinExistence type="inferred from homology"/>
<organism evidence="3 4">
    <name type="scientific">Streptococcus equi subsp. equi (strain 4047)</name>
    <dbReference type="NCBI Taxonomy" id="553482"/>
    <lineage>
        <taxon>Bacteria</taxon>
        <taxon>Bacillati</taxon>
        <taxon>Bacillota</taxon>
        <taxon>Bacilli</taxon>
        <taxon>Lactobacillales</taxon>
        <taxon>Streptococcaceae</taxon>
        <taxon>Streptococcus</taxon>
    </lineage>
</organism>
<name>C0MBW8_STRE4</name>
<dbReference type="SUPFAM" id="SSF50118">
    <property type="entry name" value="Cell growth inhibitor/plasmid maintenance toxic component"/>
    <property type="match status" value="1"/>
</dbReference>
<accession>C0MBW8</accession>
<keyword evidence="2" id="KW-1277">Toxin-antitoxin system</keyword>
<protein>
    <submittedName>
        <fullName evidence="3">Hypothetical phage protein</fullName>
    </submittedName>
</protein>
<dbReference type="InterPro" id="IPR003477">
    <property type="entry name" value="PemK-like"/>
</dbReference>
<dbReference type="GO" id="GO:0003677">
    <property type="term" value="F:DNA binding"/>
    <property type="evidence" value="ECO:0007669"/>
    <property type="project" value="InterPro"/>
</dbReference>
<gene>
    <name evidence="3" type="ordered locus">SEQ_0134</name>
</gene>
<dbReference type="Proteomes" id="UP000001365">
    <property type="component" value="Chromosome"/>
</dbReference>
<dbReference type="InterPro" id="IPR011067">
    <property type="entry name" value="Plasmid_toxin/cell-grow_inhib"/>
</dbReference>
<reference evidence="3 4" key="1">
    <citation type="journal article" date="2009" name="PLoS Pathog.">
        <title>Genomic evidence for the evolution of Streptococcus equi: host restriction, increased virulence, and genetic exchange with human pathogens.</title>
        <authorList>
            <person name="Holden M.T.G."/>
            <person name="Heather Z."/>
            <person name="Paillot R."/>
            <person name="Steward K.F."/>
            <person name="Webb K."/>
            <person name="Ainslie F."/>
            <person name="Jourdan T."/>
            <person name="Bason N.C."/>
            <person name="Holroyd N.E."/>
            <person name="Mungall K."/>
            <person name="Quail M.A."/>
            <person name="Sanders M."/>
            <person name="Simmonds M."/>
            <person name="Willey D."/>
            <person name="Brooks K."/>
            <person name="Aanensen D.M."/>
            <person name="Spratt B.G."/>
            <person name="Jolley K.A."/>
            <person name="Maiden M.C.J."/>
            <person name="Kehoe M."/>
            <person name="Chanter N."/>
            <person name="Bentley S.D."/>
            <person name="Robinson C."/>
            <person name="Maskell D.J."/>
            <person name="Parkhill J."/>
            <person name="Waller A.S."/>
        </authorList>
    </citation>
    <scope>NUCLEOTIDE SEQUENCE [LARGE SCALE GENOMIC DNA]</scope>
    <source>
        <strain evidence="3 4">4047</strain>
    </source>
</reference>
<evidence type="ECO:0000313" key="3">
    <source>
        <dbReference type="EMBL" id="CAW92099.1"/>
    </source>
</evidence>
<evidence type="ECO:0000313" key="4">
    <source>
        <dbReference type="Proteomes" id="UP000001365"/>
    </source>
</evidence>
<dbReference type="RefSeq" id="WP_012678830.1">
    <property type="nucleotide sequence ID" value="NC_012471.1"/>
</dbReference>
<dbReference type="HOGENOM" id="CLU_091701_2_0_9"/>
<evidence type="ECO:0000256" key="2">
    <source>
        <dbReference type="ARBA" id="ARBA00022649"/>
    </source>
</evidence>